<reference evidence="2 3" key="1">
    <citation type="journal article" date="2018" name="BMC Genomics">
        <title>The genome of Naegleria lovaniensis, the basis for a comparative approach to unravel pathogenicity factors of the human pathogenic amoeba N. fowleri.</title>
        <authorList>
            <person name="Liechti N."/>
            <person name="Schurch N."/>
            <person name="Bruggmann R."/>
            <person name="Wittwer M."/>
        </authorList>
    </citation>
    <scope>NUCLEOTIDE SEQUENCE [LARGE SCALE GENOMIC DNA]</scope>
    <source>
        <strain evidence="2 3">ATCC 30569</strain>
    </source>
</reference>
<evidence type="ECO:0000256" key="1">
    <source>
        <dbReference type="SAM" id="Phobius"/>
    </source>
</evidence>
<dbReference type="GeneID" id="68100370"/>
<protein>
    <submittedName>
        <fullName evidence="2">Uncharacterized protein</fullName>
    </submittedName>
</protein>
<sequence>MSSRTISSSSFQNFWLLLVTLFLSYLSYHVLIQQRSEIDQLKKQVSFHRNLWKQWFEFKIQQRGVQVRGERQVQKASTTTPTASSLDTLKALPPGCQDEAIDRQFLLEMESYFWNRIAQEEKRNVYLYCNYMTSSSSSRDDTDASVVAFSKSSCEQFVKFLEHELPHFNYTILGRDERVLASENDYVLNVVNSMDGLRKLKDVSGSLIALILNECSQVIEVKDSDVATVLENNYLVKFKTSTPVTQSNDFGIKTCDDSVLKLNYFVMKQESKEQD</sequence>
<name>A0AA88GHP2_NAELO</name>
<keyword evidence="1" id="KW-1133">Transmembrane helix</keyword>
<dbReference type="EMBL" id="PYSW02000031">
    <property type="protein sequence ID" value="KAG2378768.1"/>
    <property type="molecule type" value="Genomic_DNA"/>
</dbReference>
<keyword evidence="1" id="KW-0812">Transmembrane</keyword>
<dbReference type="RefSeq" id="XP_044546030.1">
    <property type="nucleotide sequence ID" value="XM_044697934.1"/>
</dbReference>
<accession>A0AA88GHP2</accession>
<feature type="transmembrane region" description="Helical" evidence="1">
    <location>
        <begin position="12"/>
        <end position="32"/>
    </location>
</feature>
<gene>
    <name evidence="2" type="ORF">C9374_007916</name>
</gene>
<comment type="caution">
    <text evidence="2">The sequence shown here is derived from an EMBL/GenBank/DDBJ whole genome shotgun (WGS) entry which is preliminary data.</text>
</comment>
<evidence type="ECO:0000313" key="3">
    <source>
        <dbReference type="Proteomes" id="UP000816034"/>
    </source>
</evidence>
<proteinExistence type="predicted"/>
<organism evidence="2 3">
    <name type="scientific">Naegleria lovaniensis</name>
    <name type="common">Amoeba</name>
    <dbReference type="NCBI Taxonomy" id="51637"/>
    <lineage>
        <taxon>Eukaryota</taxon>
        <taxon>Discoba</taxon>
        <taxon>Heterolobosea</taxon>
        <taxon>Tetramitia</taxon>
        <taxon>Eutetramitia</taxon>
        <taxon>Vahlkampfiidae</taxon>
        <taxon>Naegleria</taxon>
    </lineage>
</organism>
<dbReference type="AlphaFoldDB" id="A0AA88GHP2"/>
<evidence type="ECO:0000313" key="2">
    <source>
        <dbReference type="EMBL" id="KAG2378768.1"/>
    </source>
</evidence>
<keyword evidence="3" id="KW-1185">Reference proteome</keyword>
<dbReference type="Proteomes" id="UP000816034">
    <property type="component" value="Unassembled WGS sequence"/>
</dbReference>
<keyword evidence="1" id="KW-0472">Membrane</keyword>